<proteinExistence type="inferred from homology"/>
<protein>
    <submittedName>
        <fullName evidence="4">Fumarylacetoacetate hydrolase family protein</fullName>
    </submittedName>
</protein>
<dbReference type="PANTHER" id="PTHR42796:SF4">
    <property type="entry name" value="FUMARYLACETOACETATE HYDROLASE DOMAIN-CONTAINING PROTEIN 2A"/>
    <property type="match status" value="1"/>
</dbReference>
<dbReference type="GO" id="GO:0016787">
    <property type="term" value="F:hydrolase activity"/>
    <property type="evidence" value="ECO:0007669"/>
    <property type="project" value="UniProtKB-KW"/>
</dbReference>
<dbReference type="InterPro" id="IPR011234">
    <property type="entry name" value="Fumarylacetoacetase-like_C"/>
</dbReference>
<evidence type="ECO:0000256" key="1">
    <source>
        <dbReference type="ARBA" id="ARBA00010211"/>
    </source>
</evidence>
<keyword evidence="4" id="KW-0378">Hydrolase</keyword>
<dbReference type="InterPro" id="IPR036663">
    <property type="entry name" value="Fumarylacetoacetase_C_sf"/>
</dbReference>
<dbReference type="RefSeq" id="WP_344861668.1">
    <property type="nucleotide sequence ID" value="NZ_BAAAZN010000007.1"/>
</dbReference>
<organism evidence="4 5">
    <name type="scientific">Amycolatopsis ultiminotia</name>
    <dbReference type="NCBI Taxonomy" id="543629"/>
    <lineage>
        <taxon>Bacteria</taxon>
        <taxon>Bacillati</taxon>
        <taxon>Actinomycetota</taxon>
        <taxon>Actinomycetes</taxon>
        <taxon>Pseudonocardiales</taxon>
        <taxon>Pseudonocardiaceae</taxon>
        <taxon>Amycolatopsis</taxon>
    </lineage>
</organism>
<evidence type="ECO:0000313" key="4">
    <source>
        <dbReference type="EMBL" id="GAA3551439.1"/>
    </source>
</evidence>
<evidence type="ECO:0000256" key="2">
    <source>
        <dbReference type="ARBA" id="ARBA00022723"/>
    </source>
</evidence>
<gene>
    <name evidence="4" type="ORF">GCM10022222_38740</name>
</gene>
<feature type="domain" description="Fumarylacetoacetase-like C-terminal" evidence="3">
    <location>
        <begin position="80"/>
        <end position="287"/>
    </location>
</feature>
<sequence>MRLANLNGRAVLCIGGQDGGPAAYDIAKASDGQFGPDLPWVYERWEAFRTWADTFEPSGAGETIDRSRLGAPSPAPRQALGIGLNYADHAAESGLGTNDGLPPVFAKFASSISGPYVTVDLPAAGHTDWEVELVVVIGTTTRRVAEADAWDYVAGLTVGQDLSERIGQMQGVAPQFGLAKSHRGFGPTGPWVITVDELEANGCSRDDLALGCAIDGDTVQDNRTGNLIFPVARLISELSSILTLYPGDLIFTGTPAGVGLGCSPQRFLRPGERLRSWIEGVGEIEQDFIDASNSTENADDAATVGAR</sequence>
<dbReference type="Gene3D" id="3.90.850.10">
    <property type="entry name" value="Fumarylacetoacetase-like, C-terminal domain"/>
    <property type="match status" value="1"/>
</dbReference>
<dbReference type="InterPro" id="IPR051121">
    <property type="entry name" value="FAH"/>
</dbReference>
<name>A0ABP6WGL6_9PSEU</name>
<dbReference type="Proteomes" id="UP001500689">
    <property type="component" value="Unassembled WGS sequence"/>
</dbReference>
<dbReference type="EMBL" id="BAAAZN010000007">
    <property type="protein sequence ID" value="GAA3551439.1"/>
    <property type="molecule type" value="Genomic_DNA"/>
</dbReference>
<comment type="caution">
    <text evidence="4">The sequence shown here is derived from an EMBL/GenBank/DDBJ whole genome shotgun (WGS) entry which is preliminary data.</text>
</comment>
<keyword evidence="2" id="KW-0479">Metal-binding</keyword>
<reference evidence="5" key="1">
    <citation type="journal article" date="2019" name="Int. J. Syst. Evol. Microbiol.">
        <title>The Global Catalogue of Microorganisms (GCM) 10K type strain sequencing project: providing services to taxonomists for standard genome sequencing and annotation.</title>
        <authorList>
            <consortium name="The Broad Institute Genomics Platform"/>
            <consortium name="The Broad Institute Genome Sequencing Center for Infectious Disease"/>
            <person name="Wu L."/>
            <person name="Ma J."/>
        </authorList>
    </citation>
    <scope>NUCLEOTIDE SEQUENCE [LARGE SCALE GENOMIC DNA]</scope>
    <source>
        <strain evidence="5">JCM 16898</strain>
    </source>
</reference>
<evidence type="ECO:0000313" key="5">
    <source>
        <dbReference type="Proteomes" id="UP001500689"/>
    </source>
</evidence>
<comment type="similarity">
    <text evidence="1">Belongs to the FAH family.</text>
</comment>
<keyword evidence="5" id="KW-1185">Reference proteome</keyword>
<accession>A0ABP6WGL6</accession>
<dbReference type="SUPFAM" id="SSF56529">
    <property type="entry name" value="FAH"/>
    <property type="match status" value="1"/>
</dbReference>
<dbReference type="PANTHER" id="PTHR42796">
    <property type="entry name" value="FUMARYLACETOACETATE HYDROLASE DOMAIN-CONTAINING PROTEIN 2A-RELATED"/>
    <property type="match status" value="1"/>
</dbReference>
<evidence type="ECO:0000259" key="3">
    <source>
        <dbReference type="Pfam" id="PF01557"/>
    </source>
</evidence>
<dbReference type="Pfam" id="PF01557">
    <property type="entry name" value="FAA_hydrolase"/>
    <property type="match status" value="1"/>
</dbReference>